<dbReference type="AlphaFoldDB" id="A0A077M7N2"/>
<proteinExistence type="predicted"/>
<evidence type="ECO:0000313" key="2">
    <source>
        <dbReference type="Proteomes" id="UP000035721"/>
    </source>
</evidence>
<organism evidence="1 2">
    <name type="scientific">Nostocoides japonicum T1-X7</name>
    <dbReference type="NCBI Taxonomy" id="1194083"/>
    <lineage>
        <taxon>Bacteria</taxon>
        <taxon>Bacillati</taxon>
        <taxon>Actinomycetota</taxon>
        <taxon>Actinomycetes</taxon>
        <taxon>Micrococcales</taxon>
        <taxon>Intrasporangiaceae</taxon>
        <taxon>Nostocoides</taxon>
    </lineage>
</organism>
<accession>A0A077M7N2</accession>
<protein>
    <submittedName>
        <fullName evidence="1">Uncharacterized protein</fullName>
    </submittedName>
</protein>
<name>A0A077M7N2_9MICO</name>
<reference evidence="1 2" key="1">
    <citation type="journal article" date="2013" name="ISME J.">
        <title>A metabolic model for members of the genus Tetrasphaera involved in enhanced biological phosphorus removal.</title>
        <authorList>
            <person name="Kristiansen R."/>
            <person name="Nguyen H.T.T."/>
            <person name="Saunders A.M."/>
            <person name="Nielsen J.L."/>
            <person name="Wimmer R."/>
            <person name="Le V.Q."/>
            <person name="McIlroy S.J."/>
            <person name="Petrovski S."/>
            <person name="Seviour R.J."/>
            <person name="Calteau A."/>
            <person name="Nielsen K.L."/>
            <person name="Nielsen P.H."/>
        </authorList>
    </citation>
    <scope>NUCLEOTIDE SEQUENCE [LARGE SCALE GENOMIC DNA]</scope>
    <source>
        <strain evidence="1 2">T1-X7</strain>
    </source>
</reference>
<dbReference type="STRING" id="1194083.BN12_730006"/>
<gene>
    <name evidence="1" type="ORF">BN12_730006</name>
</gene>
<dbReference type="Proteomes" id="UP000035721">
    <property type="component" value="Unassembled WGS sequence"/>
</dbReference>
<evidence type="ECO:0000313" key="1">
    <source>
        <dbReference type="EMBL" id="CCH80080.1"/>
    </source>
</evidence>
<keyword evidence="2" id="KW-1185">Reference proteome</keyword>
<sequence>MPHRELLALRGVMYQWIIRIPHYADLDPLKYE</sequence>
<dbReference type="EMBL" id="CAJB01000407">
    <property type="protein sequence ID" value="CCH80080.1"/>
    <property type="molecule type" value="Genomic_DNA"/>
</dbReference>
<comment type="caution">
    <text evidence="1">The sequence shown here is derived from an EMBL/GenBank/DDBJ whole genome shotgun (WGS) entry which is preliminary data.</text>
</comment>